<evidence type="ECO:0000313" key="1">
    <source>
        <dbReference type="EMBL" id="TVY39171.1"/>
    </source>
</evidence>
<protein>
    <submittedName>
        <fullName evidence="1">Uncharacterized protein</fullName>
    </submittedName>
</protein>
<dbReference type="Gene3D" id="3.40.50.1010">
    <property type="entry name" value="5'-nuclease"/>
    <property type="match status" value="1"/>
</dbReference>
<proteinExistence type="predicted"/>
<dbReference type="SUPFAM" id="SSF88723">
    <property type="entry name" value="PIN domain-like"/>
    <property type="match status" value="1"/>
</dbReference>
<dbReference type="InterPro" id="IPR029060">
    <property type="entry name" value="PIN-like_dom_sf"/>
</dbReference>
<dbReference type="EMBL" id="QGMJ01000242">
    <property type="protein sequence ID" value="TVY39171.1"/>
    <property type="molecule type" value="Genomic_DNA"/>
</dbReference>
<keyword evidence="2" id="KW-1185">Reference proteome</keyword>
<sequence>MSIPGLWDKLGQGKVIEIAAYATRHFEQHKRPLRIAVDEAIWRYNFYLPPSTVTQTRRNCPPANPNEKKYLMARFATAAAQHPTHFCDRWPAQARTGPRNETSIYNMGTMIMRLLLREMLQNLGVPWHRAPAEAEAECATSTLAKHFPHIPAKSPLLRPAEIGKSQRVILANAQGFQSYDHD</sequence>
<comment type="caution">
    <text evidence="1">The sequence shown here is derived from an EMBL/GenBank/DDBJ whole genome shotgun (WGS) entry which is preliminary data.</text>
</comment>
<evidence type="ECO:0000313" key="2">
    <source>
        <dbReference type="Proteomes" id="UP000462212"/>
    </source>
</evidence>
<dbReference type="AlphaFoldDB" id="A0A8H8RT64"/>
<gene>
    <name evidence="1" type="ORF">LSUB1_G004840</name>
</gene>
<accession>A0A8H8RT64</accession>
<organism evidence="1 2">
    <name type="scientific">Lachnellula subtilissima</name>
    <dbReference type="NCBI Taxonomy" id="602034"/>
    <lineage>
        <taxon>Eukaryota</taxon>
        <taxon>Fungi</taxon>
        <taxon>Dikarya</taxon>
        <taxon>Ascomycota</taxon>
        <taxon>Pezizomycotina</taxon>
        <taxon>Leotiomycetes</taxon>
        <taxon>Helotiales</taxon>
        <taxon>Lachnaceae</taxon>
        <taxon>Lachnellula</taxon>
    </lineage>
</organism>
<reference evidence="1 2" key="1">
    <citation type="submission" date="2018-05" db="EMBL/GenBank/DDBJ databases">
        <title>Genome sequencing and assembly of the regulated plant pathogen Lachnellula willkommii and related sister species for the development of diagnostic species identification markers.</title>
        <authorList>
            <person name="Giroux E."/>
            <person name="Bilodeau G."/>
        </authorList>
    </citation>
    <scope>NUCLEOTIDE SEQUENCE [LARGE SCALE GENOMIC DNA]</scope>
    <source>
        <strain evidence="1 2">CBS 197.66</strain>
    </source>
</reference>
<dbReference type="Proteomes" id="UP000462212">
    <property type="component" value="Unassembled WGS sequence"/>
</dbReference>
<dbReference type="OrthoDB" id="2959108at2759"/>
<name>A0A8H8RT64_9HELO</name>